<reference evidence="18 19" key="1">
    <citation type="submission" date="2019-08" db="EMBL/GenBank/DDBJ databases">
        <title>In-depth cultivation of the pig gut microbiome towards novel bacterial diversity and tailored functional studies.</title>
        <authorList>
            <person name="Wylensek D."/>
            <person name="Hitch T.C.A."/>
            <person name="Clavel T."/>
        </authorList>
    </citation>
    <scope>NUCLEOTIDE SEQUENCE [LARGE SCALE GENOMIC DNA]</scope>
    <source>
        <strain evidence="19">WCA-380-WT-3B3</strain>
    </source>
</reference>
<evidence type="ECO:0000256" key="1">
    <source>
        <dbReference type="ARBA" id="ARBA00007504"/>
    </source>
</evidence>
<evidence type="ECO:0000256" key="11">
    <source>
        <dbReference type="ARBA" id="ARBA00023235"/>
    </source>
</evidence>
<dbReference type="PANTHER" id="PTHR47964:SF1">
    <property type="entry name" value="ATP-DEPENDENT DNA HELICASE HOMOLOG RECG, CHLOROPLASTIC"/>
    <property type="match status" value="1"/>
</dbReference>
<evidence type="ECO:0000256" key="12">
    <source>
        <dbReference type="ARBA" id="ARBA00034617"/>
    </source>
</evidence>
<keyword evidence="4 15" id="KW-0227">DNA damage</keyword>
<dbReference type="PROSITE" id="PS51194">
    <property type="entry name" value="HELICASE_CTER"/>
    <property type="match status" value="1"/>
</dbReference>
<dbReference type="RefSeq" id="WP_154620182.1">
    <property type="nucleotide sequence ID" value="NZ_VUNL01000003.1"/>
</dbReference>
<dbReference type="SMART" id="SM00490">
    <property type="entry name" value="HELICc"/>
    <property type="match status" value="1"/>
</dbReference>
<evidence type="ECO:0000259" key="16">
    <source>
        <dbReference type="PROSITE" id="PS51192"/>
    </source>
</evidence>
<dbReference type="PANTHER" id="PTHR47964">
    <property type="entry name" value="ATP-DEPENDENT DNA HELICASE HOMOLOG RECG, CHLOROPLASTIC"/>
    <property type="match status" value="1"/>
</dbReference>
<dbReference type="Pfam" id="PF00271">
    <property type="entry name" value="Helicase_C"/>
    <property type="match status" value="1"/>
</dbReference>
<keyword evidence="6 15" id="KW-0347">Helicase</keyword>
<dbReference type="SMART" id="SM00487">
    <property type="entry name" value="DEXDc"/>
    <property type="match status" value="1"/>
</dbReference>
<keyword evidence="11" id="KW-0413">Isomerase</keyword>
<dbReference type="Pfam" id="PF19833">
    <property type="entry name" value="RecG_dom3_C"/>
    <property type="match status" value="1"/>
</dbReference>
<dbReference type="InterPro" id="IPR011545">
    <property type="entry name" value="DEAD/DEAH_box_helicase_dom"/>
</dbReference>
<dbReference type="InterPro" id="IPR004609">
    <property type="entry name" value="ATP-dep_DNA_helicase_RecG"/>
</dbReference>
<evidence type="ECO:0000256" key="3">
    <source>
        <dbReference type="ARBA" id="ARBA00022741"/>
    </source>
</evidence>
<evidence type="ECO:0000256" key="5">
    <source>
        <dbReference type="ARBA" id="ARBA00022801"/>
    </source>
</evidence>
<comment type="catalytic activity">
    <reaction evidence="14 15">
        <text>ATP + H2O = ADP + phosphate + H(+)</text>
        <dbReference type="Rhea" id="RHEA:13065"/>
        <dbReference type="ChEBI" id="CHEBI:15377"/>
        <dbReference type="ChEBI" id="CHEBI:15378"/>
        <dbReference type="ChEBI" id="CHEBI:30616"/>
        <dbReference type="ChEBI" id="CHEBI:43474"/>
        <dbReference type="ChEBI" id="CHEBI:456216"/>
        <dbReference type="EC" id="5.6.2.4"/>
    </reaction>
</comment>
<evidence type="ECO:0000256" key="13">
    <source>
        <dbReference type="ARBA" id="ARBA00034808"/>
    </source>
</evidence>
<evidence type="ECO:0000313" key="19">
    <source>
        <dbReference type="Proteomes" id="UP000430222"/>
    </source>
</evidence>
<evidence type="ECO:0000313" key="18">
    <source>
        <dbReference type="EMBL" id="MSV24389.1"/>
    </source>
</evidence>
<gene>
    <name evidence="18" type="primary">recG</name>
    <name evidence="18" type="ORF">FYJ78_04150</name>
</gene>
<dbReference type="CDD" id="cd17992">
    <property type="entry name" value="DEXHc_RecG"/>
    <property type="match status" value="1"/>
</dbReference>
<accession>A0A6I2UVU3</accession>
<dbReference type="Proteomes" id="UP000430222">
    <property type="component" value="Unassembled WGS sequence"/>
</dbReference>
<feature type="domain" description="Helicase ATP-binding" evidence="16">
    <location>
        <begin position="279"/>
        <end position="441"/>
    </location>
</feature>
<evidence type="ECO:0000256" key="2">
    <source>
        <dbReference type="ARBA" id="ARBA00017846"/>
    </source>
</evidence>
<dbReference type="PROSITE" id="PS51192">
    <property type="entry name" value="HELICASE_ATP_BIND_1"/>
    <property type="match status" value="1"/>
</dbReference>
<evidence type="ECO:0000256" key="10">
    <source>
        <dbReference type="ARBA" id="ARBA00023204"/>
    </source>
</evidence>
<dbReference type="EC" id="5.6.2.4" evidence="13 15"/>
<keyword evidence="9 15" id="KW-0233">DNA recombination</keyword>
<dbReference type="InterPro" id="IPR047112">
    <property type="entry name" value="RecG/Mfd"/>
</dbReference>
<dbReference type="AlphaFoldDB" id="A0A6I2UVU3"/>
<keyword evidence="5 15" id="KW-0378">Hydrolase</keyword>
<dbReference type="GO" id="GO:0043138">
    <property type="term" value="F:3'-5' DNA helicase activity"/>
    <property type="evidence" value="ECO:0007669"/>
    <property type="project" value="UniProtKB-EC"/>
</dbReference>
<dbReference type="InterPro" id="IPR001650">
    <property type="entry name" value="Helicase_C-like"/>
</dbReference>
<dbReference type="EMBL" id="VUNL01000003">
    <property type="protein sequence ID" value="MSV24389.1"/>
    <property type="molecule type" value="Genomic_DNA"/>
</dbReference>
<dbReference type="GO" id="GO:0006281">
    <property type="term" value="P:DNA repair"/>
    <property type="evidence" value="ECO:0007669"/>
    <property type="project" value="UniProtKB-UniRule"/>
</dbReference>
<dbReference type="InterPro" id="IPR033454">
    <property type="entry name" value="RecG_wedge"/>
</dbReference>
<dbReference type="SUPFAM" id="SSF50249">
    <property type="entry name" value="Nucleic acid-binding proteins"/>
    <property type="match status" value="1"/>
</dbReference>
<dbReference type="InterPro" id="IPR027417">
    <property type="entry name" value="P-loop_NTPase"/>
</dbReference>
<dbReference type="GO" id="GO:0016787">
    <property type="term" value="F:hydrolase activity"/>
    <property type="evidence" value="ECO:0007669"/>
    <property type="project" value="UniProtKB-KW"/>
</dbReference>
<sequence length="687" mass="77761">MKLEDSIQYIKGIGPKKAAELNRLGIRNIYDLLIWFPRTYEDQSVLTPIASLQAGETAVVAGTILNLSEHRGGRRNMHILTAMIGDGTGFLQVTWFNQPYLKQQLKPGKRVFLSGKPSYAYGGRGQFAMNQIQSCHVLDEEEEPADSCGIQPVYSTTGHLNQKFFRKVMSGLLQMAIPLPNLLSEPMRKRLGLMERSKAFRAVHFPETMEELRAARRCLAFDELYLIQCGLILLRQQTQREKKGIRHLMNGRLVRQIIDTLPFQLTQDQQKAWRDVQQDMEQERPMRRLIQGDVGSGKTVIAMLALAKTVENGCQGALMAPTEILASQHYELLAARLAPLGMRVGLLSGRLTPKKREEVYRAITCHDLDIVVGTHALIQDAVQFARLGLVVTDEQHRFGIHQRAELEKRGSRMPDVLVMTATPIPRTMTLTVYGDLDVSLIRELPPGRKPVRTFLRRPDRRALIYRYVREQIWAGRQAYVVCPRIEQSEASPISSAEEVYDELRCGIFQGIPCGLLHGRMKAAEKEAVMRDFYQNRIKLLVSTTVIEVGVNVPNASIMVVEQAERFGLAQLHQLRGRIGRGPYASYCILISEMKTEASQARLHIMESTADGFELAEEDLKLRGPGQFFGSMQHGLPDLRIADVLNDLDILLQARQAAMENIRNQQLGTAREMLRMQYGRQFLHIIES</sequence>
<keyword evidence="3 15" id="KW-0547">Nucleotide-binding</keyword>
<protein>
    <recommendedName>
        <fullName evidence="2 15">ATP-dependent DNA helicase RecG</fullName>
        <ecNumber evidence="13 15">5.6.2.4</ecNumber>
    </recommendedName>
</protein>
<dbReference type="InterPro" id="IPR014001">
    <property type="entry name" value="Helicase_ATP-bd"/>
</dbReference>
<keyword evidence="19" id="KW-1185">Reference proteome</keyword>
<dbReference type="SUPFAM" id="SSF52540">
    <property type="entry name" value="P-loop containing nucleoside triphosphate hydrolases"/>
    <property type="match status" value="2"/>
</dbReference>
<dbReference type="Pfam" id="PF17191">
    <property type="entry name" value="RecG_wedge"/>
    <property type="match status" value="1"/>
</dbReference>
<keyword evidence="7 15" id="KW-0067">ATP-binding</keyword>
<dbReference type="GO" id="GO:0003677">
    <property type="term" value="F:DNA binding"/>
    <property type="evidence" value="ECO:0007669"/>
    <property type="project" value="UniProtKB-KW"/>
</dbReference>
<dbReference type="NCBIfam" id="NF008168">
    <property type="entry name" value="PRK10917.2-2"/>
    <property type="match status" value="1"/>
</dbReference>
<evidence type="ECO:0000256" key="4">
    <source>
        <dbReference type="ARBA" id="ARBA00022763"/>
    </source>
</evidence>
<comment type="function">
    <text evidence="15">Plays a critical role in recombination and DNA repair. Helps process Holliday junction intermediates to mature products by catalyzing branch migration. Has replication fork regression activity, unwinds stalled or blocked replication forks to make a HJ that can be resolved. Has a DNA unwinding activity characteristic of a DNA helicase with 3'-5' polarity.</text>
</comment>
<evidence type="ECO:0000256" key="7">
    <source>
        <dbReference type="ARBA" id="ARBA00022840"/>
    </source>
</evidence>
<comment type="catalytic activity">
    <reaction evidence="12 15">
        <text>Couples ATP hydrolysis with the unwinding of duplex DNA by translocating in the 3'-5' direction.</text>
        <dbReference type="EC" id="5.6.2.4"/>
    </reaction>
</comment>
<evidence type="ECO:0000256" key="14">
    <source>
        <dbReference type="ARBA" id="ARBA00048988"/>
    </source>
</evidence>
<dbReference type="GO" id="GO:0006310">
    <property type="term" value="P:DNA recombination"/>
    <property type="evidence" value="ECO:0007669"/>
    <property type="project" value="UniProtKB-UniRule"/>
</dbReference>
<dbReference type="InterPro" id="IPR012340">
    <property type="entry name" value="NA-bd_OB-fold"/>
</dbReference>
<dbReference type="GO" id="GO:0005524">
    <property type="term" value="F:ATP binding"/>
    <property type="evidence" value="ECO:0007669"/>
    <property type="project" value="UniProtKB-KW"/>
</dbReference>
<organism evidence="18 19">
    <name type="scientific">Selenomonas montiformis</name>
    <dbReference type="NCBI Taxonomy" id="2652285"/>
    <lineage>
        <taxon>Bacteria</taxon>
        <taxon>Bacillati</taxon>
        <taxon>Bacillota</taxon>
        <taxon>Negativicutes</taxon>
        <taxon>Selenomonadales</taxon>
        <taxon>Selenomonadaceae</taxon>
        <taxon>Selenomonas</taxon>
    </lineage>
</organism>
<dbReference type="Gene3D" id="2.40.50.140">
    <property type="entry name" value="Nucleic acid-binding proteins"/>
    <property type="match status" value="1"/>
</dbReference>
<dbReference type="Pfam" id="PF00270">
    <property type="entry name" value="DEAD"/>
    <property type="match status" value="1"/>
</dbReference>
<evidence type="ECO:0000256" key="8">
    <source>
        <dbReference type="ARBA" id="ARBA00023125"/>
    </source>
</evidence>
<comment type="similarity">
    <text evidence="1 15">Belongs to the helicase family. RecG subfamily.</text>
</comment>
<dbReference type="InterPro" id="IPR045562">
    <property type="entry name" value="RecG_dom3_C"/>
</dbReference>
<dbReference type="Gene3D" id="3.40.50.300">
    <property type="entry name" value="P-loop containing nucleotide triphosphate hydrolases"/>
    <property type="match status" value="2"/>
</dbReference>
<dbReference type="CDD" id="cd04488">
    <property type="entry name" value="RecG_wedge_OBF"/>
    <property type="match status" value="1"/>
</dbReference>
<keyword evidence="10 15" id="KW-0234">DNA repair</keyword>
<evidence type="ECO:0000256" key="6">
    <source>
        <dbReference type="ARBA" id="ARBA00022806"/>
    </source>
</evidence>
<comment type="caution">
    <text evidence="18">The sequence shown here is derived from an EMBL/GenBank/DDBJ whole genome shotgun (WGS) entry which is preliminary data.</text>
</comment>
<evidence type="ECO:0000256" key="9">
    <source>
        <dbReference type="ARBA" id="ARBA00023172"/>
    </source>
</evidence>
<dbReference type="NCBIfam" id="TIGR00643">
    <property type="entry name" value="recG"/>
    <property type="match status" value="1"/>
</dbReference>
<dbReference type="NCBIfam" id="NF008165">
    <property type="entry name" value="PRK10917.1-3"/>
    <property type="match status" value="1"/>
</dbReference>
<name>A0A6I2UVU3_9FIRM</name>
<evidence type="ECO:0000256" key="15">
    <source>
        <dbReference type="RuleBase" id="RU363016"/>
    </source>
</evidence>
<keyword evidence="8" id="KW-0238">DNA-binding</keyword>
<feature type="domain" description="Helicase C-terminal" evidence="17">
    <location>
        <begin position="467"/>
        <end position="620"/>
    </location>
</feature>
<proteinExistence type="inferred from homology"/>
<evidence type="ECO:0000259" key="17">
    <source>
        <dbReference type="PROSITE" id="PS51194"/>
    </source>
</evidence>